<name>A0A5B0NKS0_PUCGR</name>
<reference evidence="2 3" key="1">
    <citation type="submission" date="2019-05" db="EMBL/GenBank/DDBJ databases">
        <title>Emergence of the Ug99 lineage of the wheat stem rust pathogen through somatic hybridization.</title>
        <authorList>
            <person name="Li F."/>
            <person name="Upadhyaya N.M."/>
            <person name="Sperschneider J."/>
            <person name="Matny O."/>
            <person name="Nguyen-Phuc H."/>
            <person name="Mago R."/>
            <person name="Raley C."/>
            <person name="Miller M.E."/>
            <person name="Silverstein K.A.T."/>
            <person name="Henningsen E."/>
            <person name="Hirsch C.D."/>
            <person name="Visser B."/>
            <person name="Pretorius Z.A."/>
            <person name="Steffenson B.J."/>
            <person name="Schwessinger B."/>
            <person name="Dodds P.N."/>
            <person name="Figueroa M."/>
        </authorList>
    </citation>
    <scope>NUCLEOTIDE SEQUENCE [LARGE SCALE GENOMIC DNA]</scope>
    <source>
        <strain evidence="2">21-0</strain>
    </source>
</reference>
<dbReference type="AlphaFoldDB" id="A0A5B0NKS0"/>
<feature type="region of interest" description="Disordered" evidence="1">
    <location>
        <begin position="45"/>
        <end position="134"/>
    </location>
</feature>
<evidence type="ECO:0000256" key="1">
    <source>
        <dbReference type="SAM" id="MobiDB-lite"/>
    </source>
</evidence>
<feature type="compositionally biased region" description="Polar residues" evidence="1">
    <location>
        <begin position="282"/>
        <end position="305"/>
    </location>
</feature>
<feature type="compositionally biased region" description="Polar residues" evidence="1">
    <location>
        <begin position="747"/>
        <end position="757"/>
    </location>
</feature>
<feature type="region of interest" description="Disordered" evidence="1">
    <location>
        <begin position="335"/>
        <end position="384"/>
    </location>
</feature>
<sequence>MRLEMLWKFTTLPAAMFLFCPVYASFGRRHSEATVFRVAEHAAGHTQVSSPTSAVPEAVHPQAPMVTEQVPSRETGSVSYKQGAGNSVVHSQAFPGTPADQETSVPKYQKQVANSPSVTLQGSTSRSVPPADTANRARLVEYIQIEDDSSDPGSPPPPSIVNSKPCIKPAGPSALPSCSSQPAPKLVYQQQRSSLPAVPVFQFPYSENQAISASGGLTNQVQPEEVGAPAAHPTKDDNHLTQHSSNTPMGFLLTEDGQTWRVPIPSVVYSQVDPTAQCERATGTSRNSGGKTAQPFQNTNQNLSFQQTGQLTSSDIKEMYQKISSNFNPQANLYQKTTSTSDTPHQAKPKNQNTSPRNQYPTHPPNDHPENPSIQARPDSQQQLAVYSNHKAQAGLTYTSPVTREATHSNPSSPCKHPNHFLQYPNHDQQQNIQGSQEMLTVHSDQGHQGISSDYPQGTASNPIVLNEEDTNQNFNQLNQIPEAQSRNGGTKSNHVDEALEQWVLERYDPLFKRKYGNSPSEGVPYPMAQIELDRKRTQIKNCLRYLYLSSPSLYERLQAEYENYVLLSHSCPQGSATSHPVIQPQISENLDQLSQCLEQTQNTLVGQPQQWEGGFQVGPSKPTPGFQLAPLSSKNVHSTQIAQYSAEPNNTLEAPPENEFNPEWLKYRHMYLEQFYKSMGTHQAGPSTSQRGPVSPFNDSQAQISQNKDQLTPLQQVLKETNQAQGRKDNLHHGQEQVPNLSYNHQENTSQSINSPNPDPANIHQVDHHFYPQNKLSNRTKRKVVEILDDDDD</sequence>
<dbReference type="OrthoDB" id="429145at2759"/>
<comment type="caution">
    <text evidence="2">The sequence shown here is derived from an EMBL/GenBank/DDBJ whole genome shotgun (WGS) entry which is preliminary data.</text>
</comment>
<organism evidence="2 3">
    <name type="scientific">Puccinia graminis f. sp. tritici</name>
    <dbReference type="NCBI Taxonomy" id="56615"/>
    <lineage>
        <taxon>Eukaryota</taxon>
        <taxon>Fungi</taxon>
        <taxon>Dikarya</taxon>
        <taxon>Basidiomycota</taxon>
        <taxon>Pucciniomycotina</taxon>
        <taxon>Pucciniomycetes</taxon>
        <taxon>Pucciniales</taxon>
        <taxon>Pucciniaceae</taxon>
        <taxon>Puccinia</taxon>
    </lineage>
</organism>
<dbReference type="EMBL" id="VSWC01000093">
    <property type="protein sequence ID" value="KAA1089104.1"/>
    <property type="molecule type" value="Genomic_DNA"/>
</dbReference>
<evidence type="ECO:0000313" key="2">
    <source>
        <dbReference type="EMBL" id="KAA1089104.1"/>
    </source>
</evidence>
<feature type="region of interest" description="Disordered" evidence="1">
    <location>
        <begin position="278"/>
        <end position="305"/>
    </location>
</feature>
<dbReference type="Proteomes" id="UP000324748">
    <property type="component" value="Unassembled WGS sequence"/>
</dbReference>
<feature type="compositionally biased region" description="Polar residues" evidence="1">
    <location>
        <begin position="335"/>
        <end position="361"/>
    </location>
</feature>
<proteinExistence type="predicted"/>
<feature type="region of interest" description="Disordered" evidence="1">
    <location>
        <begin position="747"/>
        <end position="766"/>
    </location>
</feature>
<feature type="compositionally biased region" description="Polar residues" evidence="1">
    <location>
        <begin position="69"/>
        <end position="90"/>
    </location>
</feature>
<feature type="compositionally biased region" description="Polar residues" evidence="1">
    <location>
        <begin position="372"/>
        <end position="384"/>
    </location>
</feature>
<evidence type="ECO:0000313" key="3">
    <source>
        <dbReference type="Proteomes" id="UP000324748"/>
    </source>
</evidence>
<feature type="compositionally biased region" description="Polar residues" evidence="1">
    <location>
        <begin position="100"/>
        <end position="127"/>
    </location>
</feature>
<accession>A0A5B0NKS0</accession>
<keyword evidence="3" id="KW-1185">Reference proteome</keyword>
<feature type="region of interest" description="Disordered" evidence="1">
    <location>
        <begin position="146"/>
        <end position="181"/>
    </location>
</feature>
<gene>
    <name evidence="2" type="ORF">PGT21_007237</name>
</gene>
<feature type="region of interest" description="Disordered" evidence="1">
    <location>
        <begin position="681"/>
        <end position="707"/>
    </location>
</feature>
<protein>
    <submittedName>
        <fullName evidence="2">Uncharacterized protein</fullName>
    </submittedName>
</protein>